<dbReference type="GO" id="GO:0008270">
    <property type="term" value="F:zinc ion binding"/>
    <property type="evidence" value="ECO:0007669"/>
    <property type="project" value="InterPro"/>
</dbReference>
<protein>
    <submittedName>
        <fullName evidence="1">Uncharacterized protein</fullName>
    </submittedName>
</protein>
<evidence type="ECO:0000313" key="1">
    <source>
        <dbReference type="EMBL" id="CAF0753283.1"/>
    </source>
</evidence>
<dbReference type="PROSITE" id="PS00903">
    <property type="entry name" value="CYT_DCMP_DEAMINASES_1"/>
    <property type="match status" value="1"/>
</dbReference>
<proteinExistence type="predicted"/>
<dbReference type="OrthoDB" id="2333662at2759"/>
<dbReference type="InterPro" id="IPR027796">
    <property type="entry name" value="OTT_1508_deam-like"/>
</dbReference>
<evidence type="ECO:0000313" key="2">
    <source>
        <dbReference type="EMBL" id="CAF3533220.1"/>
    </source>
</evidence>
<name>A0A813PGX4_9BILA</name>
<dbReference type="AlphaFoldDB" id="A0A813PGX4"/>
<dbReference type="Proteomes" id="UP000663829">
    <property type="component" value="Unassembled WGS sequence"/>
</dbReference>
<sequence>MTSVPDEGNMFTHDDDDYSNNTDTPRYIYVLHLQNASMTRGPEHKLSNEDLNILATKILNNISDVNNHSWTGVEKTYDCVGVGYTENGDLIVNANVKERYPCAGKKKGNDSVCYGEMGLNEKLAKVIENTIKDEIKKSGDHKVEIIKAKLGDNEKPSAVTNARSHAEMQIISHAKQHDLNIQALGTSKPPCRPCKEELEKQNVKLHYDEEGNQRPKNWAPSEDIDTEIIRIKSRDKVRVNKNFLESNIPKTKKQAHKEFQSNLKQKLIPKPNLHATAASVLDTIDTIDEGGSTYAGRFNAYSGTYETKRTLRKGAYAGASIAEAIANYGPCGVSASLLSASAHVEYGLNNSVGVDLSIVRAVAHAGPLQVGVGLNLDTNASVGFDGIQASLLGFGFRAGLKTGVKTPVVDASCNVI</sequence>
<keyword evidence="3" id="KW-1185">Reference proteome</keyword>
<organism evidence="1 3">
    <name type="scientific">Didymodactylos carnosus</name>
    <dbReference type="NCBI Taxonomy" id="1234261"/>
    <lineage>
        <taxon>Eukaryota</taxon>
        <taxon>Metazoa</taxon>
        <taxon>Spiralia</taxon>
        <taxon>Gnathifera</taxon>
        <taxon>Rotifera</taxon>
        <taxon>Eurotatoria</taxon>
        <taxon>Bdelloidea</taxon>
        <taxon>Philodinida</taxon>
        <taxon>Philodinidae</taxon>
        <taxon>Didymodactylos</taxon>
    </lineage>
</organism>
<dbReference type="EMBL" id="CAJNOQ010000082">
    <property type="protein sequence ID" value="CAF0753283.1"/>
    <property type="molecule type" value="Genomic_DNA"/>
</dbReference>
<reference evidence="1" key="1">
    <citation type="submission" date="2021-02" db="EMBL/GenBank/DDBJ databases">
        <authorList>
            <person name="Nowell W R."/>
        </authorList>
    </citation>
    <scope>NUCLEOTIDE SEQUENCE</scope>
</reference>
<dbReference type="Proteomes" id="UP000681722">
    <property type="component" value="Unassembled WGS sequence"/>
</dbReference>
<gene>
    <name evidence="1" type="ORF">GPM918_LOCUS963</name>
    <name evidence="2" type="ORF">SRO942_LOCUS963</name>
</gene>
<dbReference type="GO" id="GO:0016787">
    <property type="term" value="F:hydrolase activity"/>
    <property type="evidence" value="ECO:0007669"/>
    <property type="project" value="InterPro"/>
</dbReference>
<dbReference type="Pfam" id="PF14441">
    <property type="entry name" value="OTT_1508_deam"/>
    <property type="match status" value="1"/>
</dbReference>
<accession>A0A813PGX4</accession>
<dbReference type="InterPro" id="IPR016192">
    <property type="entry name" value="APOBEC/CMP_deaminase_Zn-bd"/>
</dbReference>
<evidence type="ECO:0000313" key="3">
    <source>
        <dbReference type="Proteomes" id="UP000663829"/>
    </source>
</evidence>
<dbReference type="EMBL" id="CAJOBC010000082">
    <property type="protein sequence ID" value="CAF3533220.1"/>
    <property type="molecule type" value="Genomic_DNA"/>
</dbReference>
<comment type="caution">
    <text evidence="1">The sequence shown here is derived from an EMBL/GenBank/DDBJ whole genome shotgun (WGS) entry which is preliminary data.</text>
</comment>